<dbReference type="InterPro" id="IPR043972">
    <property type="entry name" value="FUZ/MON1/HPS1_longin_1"/>
</dbReference>
<name>A0AAX6H448_IRIPA</name>
<evidence type="ECO:0000313" key="4">
    <source>
        <dbReference type="Proteomes" id="UP001140949"/>
    </source>
</evidence>
<dbReference type="Proteomes" id="UP001140949">
    <property type="component" value="Unassembled WGS sequence"/>
</dbReference>
<reference evidence="3" key="1">
    <citation type="journal article" date="2023" name="GigaByte">
        <title>Genome assembly of the bearded iris, Iris pallida Lam.</title>
        <authorList>
            <person name="Bruccoleri R.E."/>
            <person name="Oakeley E.J."/>
            <person name="Faust A.M.E."/>
            <person name="Altorfer M."/>
            <person name="Dessus-Babus S."/>
            <person name="Burckhardt D."/>
            <person name="Oertli M."/>
            <person name="Naumann U."/>
            <person name="Petersen F."/>
            <person name="Wong J."/>
        </authorList>
    </citation>
    <scope>NUCLEOTIDE SEQUENCE</scope>
    <source>
        <strain evidence="3">GSM-AAB239-AS_SAM_17_03QT</strain>
    </source>
</reference>
<dbReference type="AlphaFoldDB" id="A0AAX6H448"/>
<comment type="function">
    <text evidence="1">Plays an important role in membrane trafficking through the secretory apparatus.</text>
</comment>
<keyword evidence="4" id="KW-1185">Reference proteome</keyword>
<evidence type="ECO:0000259" key="2">
    <source>
        <dbReference type="Pfam" id="PF19036"/>
    </source>
</evidence>
<dbReference type="GO" id="GO:0016192">
    <property type="term" value="P:vesicle-mediated transport"/>
    <property type="evidence" value="ECO:0007669"/>
    <property type="project" value="InterPro"/>
</dbReference>
<feature type="domain" description="FUZ/MON1/HPS1 first Longin" evidence="2">
    <location>
        <begin position="18"/>
        <end position="56"/>
    </location>
</feature>
<accession>A0AAX6H448</accession>
<dbReference type="PANTHER" id="PTHR13027">
    <property type="entry name" value="SAND PROTEIN-RELATED"/>
    <property type="match status" value="1"/>
</dbReference>
<dbReference type="GO" id="GO:0006623">
    <property type="term" value="P:protein targeting to vacuole"/>
    <property type="evidence" value="ECO:0007669"/>
    <property type="project" value="UniProtKB-UniRule"/>
</dbReference>
<reference evidence="3" key="2">
    <citation type="submission" date="2023-04" db="EMBL/GenBank/DDBJ databases">
        <authorList>
            <person name="Bruccoleri R.E."/>
            <person name="Oakeley E.J."/>
            <person name="Faust A.-M."/>
            <person name="Dessus-Babus S."/>
            <person name="Altorfer M."/>
            <person name="Burckhardt D."/>
            <person name="Oertli M."/>
            <person name="Naumann U."/>
            <person name="Petersen F."/>
            <person name="Wong J."/>
        </authorList>
    </citation>
    <scope>NUCLEOTIDE SEQUENCE</scope>
    <source>
        <strain evidence="3">GSM-AAB239-AS_SAM_17_03QT</strain>
        <tissue evidence="3">Leaf</tissue>
    </source>
</reference>
<dbReference type="Pfam" id="PF19036">
    <property type="entry name" value="Fuz_longin_1"/>
    <property type="match status" value="1"/>
</dbReference>
<gene>
    <name evidence="3" type="ORF">M6B38_330830</name>
</gene>
<evidence type="ECO:0000256" key="1">
    <source>
        <dbReference type="RuleBase" id="RU367048"/>
    </source>
</evidence>
<protein>
    <recommendedName>
        <fullName evidence="1">Vacuolar fusion protein MON1 homolog</fullName>
    </recommendedName>
</protein>
<dbReference type="EMBL" id="JANAVB010013026">
    <property type="protein sequence ID" value="KAJ6835746.1"/>
    <property type="molecule type" value="Genomic_DNA"/>
</dbReference>
<dbReference type="InterPro" id="IPR004353">
    <property type="entry name" value="Mon1"/>
</dbReference>
<sequence>MHCIFLDDASVLWRKRKKHFFVLSHSGKPIYSRYGDEHKLAGFSATLQAIISFVENG</sequence>
<organism evidence="3 4">
    <name type="scientific">Iris pallida</name>
    <name type="common">Sweet iris</name>
    <dbReference type="NCBI Taxonomy" id="29817"/>
    <lineage>
        <taxon>Eukaryota</taxon>
        <taxon>Viridiplantae</taxon>
        <taxon>Streptophyta</taxon>
        <taxon>Embryophyta</taxon>
        <taxon>Tracheophyta</taxon>
        <taxon>Spermatophyta</taxon>
        <taxon>Magnoliopsida</taxon>
        <taxon>Liliopsida</taxon>
        <taxon>Asparagales</taxon>
        <taxon>Iridaceae</taxon>
        <taxon>Iridoideae</taxon>
        <taxon>Irideae</taxon>
        <taxon>Iris</taxon>
    </lineage>
</organism>
<dbReference type="PANTHER" id="PTHR13027:SF7">
    <property type="entry name" value="VACUOLAR FUSION PROTEIN MON1 HOMOLOG"/>
    <property type="match status" value="1"/>
</dbReference>
<evidence type="ECO:0000313" key="3">
    <source>
        <dbReference type="EMBL" id="KAJ6835746.1"/>
    </source>
</evidence>
<comment type="caution">
    <text evidence="3">The sequence shown here is derived from an EMBL/GenBank/DDBJ whole genome shotgun (WGS) entry which is preliminary data.</text>
</comment>
<dbReference type="PRINTS" id="PR01546">
    <property type="entry name" value="YEAST73DUF"/>
</dbReference>
<proteinExistence type="inferred from homology"/>
<comment type="similarity">
    <text evidence="1">Belongs to the MON1/SAND family.</text>
</comment>